<accession>A0A1A9VX84</accession>
<dbReference type="AlphaFoldDB" id="A0A1A9VX84"/>
<keyword evidence="3" id="KW-1185">Reference proteome</keyword>
<proteinExistence type="predicted"/>
<dbReference type="GO" id="GO:0003677">
    <property type="term" value="F:DNA binding"/>
    <property type="evidence" value="ECO:0007669"/>
    <property type="project" value="InterPro"/>
</dbReference>
<evidence type="ECO:0000313" key="3">
    <source>
        <dbReference type="Proteomes" id="UP000078200"/>
    </source>
</evidence>
<dbReference type="VEuPathDB" id="VectorBase:GAUT050559"/>
<dbReference type="InterPro" id="IPR046938">
    <property type="entry name" value="DNA_clamp_sf"/>
</dbReference>
<dbReference type="PANTHER" id="PTHR11352">
    <property type="entry name" value="PROLIFERATING CELL NUCLEAR ANTIGEN"/>
    <property type="match status" value="1"/>
</dbReference>
<dbReference type="GO" id="GO:0019985">
    <property type="term" value="P:translesion synthesis"/>
    <property type="evidence" value="ECO:0007669"/>
    <property type="project" value="TreeGrafter"/>
</dbReference>
<dbReference type="Pfam" id="PF02747">
    <property type="entry name" value="PCNA_C"/>
    <property type="match status" value="1"/>
</dbReference>
<dbReference type="SUPFAM" id="SSF55979">
    <property type="entry name" value="DNA clamp"/>
    <property type="match status" value="1"/>
</dbReference>
<dbReference type="GO" id="GO:0043626">
    <property type="term" value="C:PCNA complex"/>
    <property type="evidence" value="ECO:0007669"/>
    <property type="project" value="TreeGrafter"/>
</dbReference>
<dbReference type="Proteomes" id="UP000078200">
    <property type="component" value="Unassembled WGS sequence"/>
</dbReference>
<evidence type="ECO:0000259" key="1">
    <source>
        <dbReference type="Pfam" id="PF02747"/>
    </source>
</evidence>
<dbReference type="GO" id="GO:0006298">
    <property type="term" value="P:mismatch repair"/>
    <property type="evidence" value="ECO:0007669"/>
    <property type="project" value="TreeGrafter"/>
</dbReference>
<dbReference type="GO" id="GO:0030337">
    <property type="term" value="F:DNA polymerase processivity factor activity"/>
    <property type="evidence" value="ECO:0007669"/>
    <property type="project" value="InterPro"/>
</dbReference>
<dbReference type="GO" id="GO:0006275">
    <property type="term" value="P:regulation of DNA replication"/>
    <property type="evidence" value="ECO:0007669"/>
    <property type="project" value="InterPro"/>
</dbReference>
<dbReference type="STRING" id="7395.A0A1A9VX84"/>
<sequence>MNTNRNAKFNVLLVDGADLKTAMKKKPQAPSIDKEEEAVIIELQNPVTLTFACRYLNAFTEATPLCNQVKLSMCPYIQLAISKRMYGGFKPCRASFSESKLYLKKFQGILAAKQRGKRIPQDKVINKFKTQITITDSKNEEAVCNNTFRSTIKCGLFGVEPHHVMHSALEYRKNSNNNNADLVANGFNSKLDINATNNQ</sequence>
<dbReference type="GO" id="GO:0006272">
    <property type="term" value="P:leading strand elongation"/>
    <property type="evidence" value="ECO:0007669"/>
    <property type="project" value="TreeGrafter"/>
</dbReference>
<dbReference type="PANTHER" id="PTHR11352:SF0">
    <property type="entry name" value="PROLIFERATING CELL NUCLEAR ANTIGEN"/>
    <property type="match status" value="1"/>
</dbReference>
<dbReference type="Gene3D" id="3.10.150.10">
    <property type="entry name" value="DNA Polymerase III, subunit A, domain 2"/>
    <property type="match status" value="1"/>
</dbReference>
<name>A0A1A9VX84_GLOAU</name>
<reference evidence="2" key="1">
    <citation type="submission" date="2020-05" db="UniProtKB">
        <authorList>
            <consortium name="EnsemblMetazoa"/>
        </authorList>
    </citation>
    <scope>IDENTIFICATION</scope>
    <source>
        <strain evidence="2">TTRI</strain>
    </source>
</reference>
<protein>
    <recommendedName>
        <fullName evidence="1">Proliferating cell nuclear antigen PCNA C-terminal domain-containing protein</fullName>
    </recommendedName>
</protein>
<organism evidence="2 3">
    <name type="scientific">Glossina austeni</name>
    <name type="common">Savannah tsetse fly</name>
    <dbReference type="NCBI Taxonomy" id="7395"/>
    <lineage>
        <taxon>Eukaryota</taxon>
        <taxon>Metazoa</taxon>
        <taxon>Ecdysozoa</taxon>
        <taxon>Arthropoda</taxon>
        <taxon>Hexapoda</taxon>
        <taxon>Insecta</taxon>
        <taxon>Pterygota</taxon>
        <taxon>Neoptera</taxon>
        <taxon>Endopterygota</taxon>
        <taxon>Diptera</taxon>
        <taxon>Brachycera</taxon>
        <taxon>Muscomorpha</taxon>
        <taxon>Hippoboscoidea</taxon>
        <taxon>Glossinidae</taxon>
        <taxon>Glossina</taxon>
    </lineage>
</organism>
<dbReference type="EnsemblMetazoa" id="GAUT050559-RA">
    <property type="protein sequence ID" value="GAUT050559-PA"/>
    <property type="gene ID" value="GAUT050559"/>
</dbReference>
<evidence type="ECO:0000313" key="2">
    <source>
        <dbReference type="EnsemblMetazoa" id="GAUT050559-PA"/>
    </source>
</evidence>
<feature type="domain" description="Proliferating cell nuclear antigen PCNA C-terminal" evidence="1">
    <location>
        <begin position="18"/>
        <end position="77"/>
    </location>
</feature>
<dbReference type="InterPro" id="IPR022649">
    <property type="entry name" value="Pr_cel_nuc_antig_C"/>
</dbReference>
<dbReference type="InterPro" id="IPR000730">
    <property type="entry name" value="Pr_cel_nuc_antig"/>
</dbReference>